<dbReference type="InterPro" id="IPR009003">
    <property type="entry name" value="Peptidase_S1_PA"/>
</dbReference>
<dbReference type="InterPro" id="IPR011990">
    <property type="entry name" value="TPR-like_helical_dom_sf"/>
</dbReference>
<dbReference type="Pfam" id="PF13365">
    <property type="entry name" value="Trypsin_2"/>
    <property type="match status" value="1"/>
</dbReference>
<comment type="caution">
    <text evidence="2">The sequence shown here is derived from an EMBL/GenBank/DDBJ whole genome shotgun (WGS) entry which is preliminary data.</text>
</comment>
<dbReference type="SUPFAM" id="SSF48452">
    <property type="entry name" value="TPR-like"/>
    <property type="match status" value="1"/>
</dbReference>
<keyword evidence="3" id="KW-1185">Reference proteome</keyword>
<feature type="domain" description="NACHT" evidence="1">
    <location>
        <begin position="325"/>
        <end position="459"/>
    </location>
</feature>
<dbReference type="PROSITE" id="PS50837">
    <property type="entry name" value="NACHT"/>
    <property type="match status" value="1"/>
</dbReference>
<dbReference type="InterPro" id="IPR027417">
    <property type="entry name" value="P-loop_NTPase"/>
</dbReference>
<dbReference type="Gene3D" id="2.40.10.10">
    <property type="entry name" value="Trypsin-like serine proteases"/>
    <property type="match status" value="1"/>
</dbReference>
<dbReference type="Gene3D" id="1.25.40.10">
    <property type="entry name" value="Tetratricopeptide repeat domain"/>
    <property type="match status" value="1"/>
</dbReference>
<name>A0A5N8WQG3_9ACTN</name>
<organism evidence="2 3">
    <name type="scientific">Streptomyces acidicola</name>
    <dbReference type="NCBI Taxonomy" id="2596892"/>
    <lineage>
        <taxon>Bacteria</taxon>
        <taxon>Bacillati</taxon>
        <taxon>Actinomycetota</taxon>
        <taxon>Actinomycetes</taxon>
        <taxon>Kitasatosporales</taxon>
        <taxon>Streptomycetaceae</taxon>
        <taxon>Streptomyces</taxon>
    </lineage>
</organism>
<evidence type="ECO:0000313" key="2">
    <source>
        <dbReference type="EMBL" id="MPY48768.1"/>
    </source>
</evidence>
<dbReference type="Proteomes" id="UP000373149">
    <property type="component" value="Unassembled WGS sequence"/>
</dbReference>
<accession>A0A5N8WQG3</accession>
<dbReference type="InterPro" id="IPR007111">
    <property type="entry name" value="NACHT_NTPase"/>
</dbReference>
<protein>
    <recommendedName>
        <fullName evidence="1">NACHT domain-containing protein</fullName>
    </recommendedName>
</protein>
<dbReference type="SUPFAM" id="SSF52540">
    <property type="entry name" value="P-loop containing nucleoside triphosphate hydrolases"/>
    <property type="match status" value="1"/>
</dbReference>
<dbReference type="SUPFAM" id="SSF50494">
    <property type="entry name" value="Trypsin-like serine proteases"/>
    <property type="match status" value="1"/>
</dbReference>
<reference evidence="2 3" key="1">
    <citation type="submission" date="2019-09" db="EMBL/GenBank/DDBJ databases">
        <authorList>
            <person name="Duangmal K."/>
            <person name="Teo W.F.A."/>
            <person name="Lipun K."/>
        </authorList>
    </citation>
    <scope>NUCLEOTIDE SEQUENCE [LARGE SCALE GENOMIC DNA]</scope>
    <source>
        <strain evidence="2 3">K1PN6</strain>
    </source>
</reference>
<sequence length="1400" mass="151696">MEGRLGFASAGLDPDRVAEVIVEGSTEPRGRRGSGYRIRAGFVLTAAHVVRDASLVRVRFRADRPGSWSADGAVLWRNTDVDVAIVAIAEAGRPVGAVVPVRFGGIQDHDGDVPCSTMGFPRHKLRNDPTDASHPGPPSVYRDSAHVNGTVSPWSNLREGTLSIRVPAPEHDPDPQRSPWEGMSGAPVWSGGCLIGLVRSHHRSDGLGQLAASRVDHWYHRLDDTQLSELTLLIGLPPRDQLAQVALPRSFHTLRDEALEALLRAEREASALQPYRIPGLRSPELRQVYVDQWADREPGLTASSGTEPGLATERVPVAEVLNARRHVLIEGGPGTGKSTFTHHVSGTLASVRLGDEAAAADLAGVSAVAVRVPAGHLADDAPLTALLHASVRTRLGIRLTHELPADLFAAPPHGVPWLLLVDGLDEILDPVARERVITTIARDAAKPSSPYRWVVTTRPLPAGELAPFRSAGLCPCTLAAFDDAQLQTLAEGWLVGSSGDESGRARVEEFLRQLDESELRQLVRAPLLATITLTIFHRLNGQGLPVGRPGLYREFIAYLLTGRDGEAERRTAFRQAAGAAGAGPRLAEWLYQNRVSLLQFLASRTLSTEASLLAESLAWVRAHAPDPPDFLVGWPDIVLGLLTGTGLVTDEDGTGELQWVHRSFAEYLAARDAAEALPSTWPGTDPHADALLRQALEGVGQDQSALTLACWAEHRDTAVARLLDFLIVWSDAYDVLLKHHGGGGETVNDDSSRVDQYIALAGRLLAEGVPVPAAMSGQILDRLLIRARSIFNARYFCQLVAAQPQRERARNALMRMAYDNDLSGVIRADAALTVGRIFGLDVLHDATEPLLALDGSESFLYQEGGRMASMGISDVRAIIAYKISALGHAARPLANAFLDRMVLAENDGWGRFLAAEAALAVSDSDRAASLITPVPPGAHRNIPGEVSVLLRTGRQDAAARTVDAWFASSAERDRWGDVQGPWADIQGIVDVYVGAGLTEQALATAQRTVPMVTNSRTRVVSLSAVARAGDPAPGLDLLHTASLGNDRQQMSPPVIELSDWIMLARVISRQGRAEDVREAVNRRLMRDFRHYTEQDVWSITDLWDVWSIAGLLAEIGDERNRQMLLWLARNGSGGPRRAAAAALLETDDRQHGIEALVSESTGPPGHITSAVELVHSLLLVGAEDQAVSLLHRAISDIAPDNSHQRCIAFDLMSWLRPAEARHVLRDLIRTDSLHPREFFCAVRNLLRLDERATALIMLRRVLDRPDPESTDLRSAASLFAWTGERADAIRAYERILEEATRPDKQSATLFSDVVVAAQFLDSEGRLGAGQCEVLAAAAASILPWASAWRTTLLTVTGLLARNGATPSALALLTRALQDAPDSHPLFEEEVRRLRGDVDTS</sequence>
<gene>
    <name evidence="2" type="ORF">FPZ41_09380</name>
</gene>
<dbReference type="EMBL" id="VMNX01000022">
    <property type="protein sequence ID" value="MPY48768.1"/>
    <property type="molecule type" value="Genomic_DNA"/>
</dbReference>
<evidence type="ECO:0000259" key="1">
    <source>
        <dbReference type="PROSITE" id="PS50837"/>
    </source>
</evidence>
<proteinExistence type="predicted"/>
<dbReference type="RefSeq" id="WP_152860936.1">
    <property type="nucleotide sequence ID" value="NZ_VMNX01000022.1"/>
</dbReference>
<evidence type="ECO:0000313" key="3">
    <source>
        <dbReference type="Proteomes" id="UP000373149"/>
    </source>
</evidence>
<dbReference type="InterPro" id="IPR043504">
    <property type="entry name" value="Peptidase_S1_PA_chymotrypsin"/>
</dbReference>